<evidence type="ECO:0000259" key="1">
    <source>
        <dbReference type="Pfam" id="PF03015"/>
    </source>
</evidence>
<dbReference type="InterPro" id="IPR026055">
    <property type="entry name" value="FAR"/>
</dbReference>
<protein>
    <submittedName>
        <fullName evidence="2">Fatty acyl-coenzyme A reductase, NAD-binding domain</fullName>
    </submittedName>
</protein>
<evidence type="ECO:0000313" key="2">
    <source>
        <dbReference type="EMBL" id="KAK6941970.1"/>
    </source>
</evidence>
<dbReference type="EMBL" id="JBAMMX010000004">
    <property type="protein sequence ID" value="KAK6941970.1"/>
    <property type="molecule type" value="Genomic_DNA"/>
</dbReference>
<dbReference type="GO" id="GO:0080019">
    <property type="term" value="F:alcohol-forming very long-chain fatty acyl-CoA reductase activity"/>
    <property type="evidence" value="ECO:0007669"/>
    <property type="project" value="InterPro"/>
</dbReference>
<dbReference type="AlphaFoldDB" id="A0AAN8ZQ94"/>
<dbReference type="PANTHER" id="PTHR11011">
    <property type="entry name" value="MALE STERILITY PROTEIN 2-RELATED"/>
    <property type="match status" value="1"/>
</dbReference>
<dbReference type="GO" id="GO:0035336">
    <property type="term" value="P:long-chain fatty-acyl-CoA metabolic process"/>
    <property type="evidence" value="ECO:0007669"/>
    <property type="project" value="TreeGrafter"/>
</dbReference>
<feature type="domain" description="Fatty acyl-CoA reductase C-terminal" evidence="1">
    <location>
        <begin position="134"/>
        <end position="206"/>
    </location>
</feature>
<dbReference type="Pfam" id="PF03015">
    <property type="entry name" value="Sterile"/>
    <property type="match status" value="1"/>
</dbReference>
<reference evidence="2 3" key="1">
    <citation type="submission" date="2023-12" db="EMBL/GenBank/DDBJ databases">
        <title>A high-quality genome assembly for Dillenia turbinata (Dilleniales).</title>
        <authorList>
            <person name="Chanderbali A."/>
        </authorList>
    </citation>
    <scope>NUCLEOTIDE SEQUENCE [LARGE SCALE GENOMIC DNA]</scope>
    <source>
        <strain evidence="2">LSX21</strain>
        <tissue evidence="2">Leaf</tissue>
    </source>
</reference>
<evidence type="ECO:0000313" key="3">
    <source>
        <dbReference type="Proteomes" id="UP001370490"/>
    </source>
</evidence>
<dbReference type="GO" id="GO:0010345">
    <property type="term" value="P:suberin biosynthetic process"/>
    <property type="evidence" value="ECO:0007669"/>
    <property type="project" value="TreeGrafter"/>
</dbReference>
<keyword evidence="3" id="KW-1185">Reference proteome</keyword>
<accession>A0AAN8ZQ94</accession>
<organism evidence="2 3">
    <name type="scientific">Dillenia turbinata</name>
    <dbReference type="NCBI Taxonomy" id="194707"/>
    <lineage>
        <taxon>Eukaryota</taxon>
        <taxon>Viridiplantae</taxon>
        <taxon>Streptophyta</taxon>
        <taxon>Embryophyta</taxon>
        <taxon>Tracheophyta</taxon>
        <taxon>Spermatophyta</taxon>
        <taxon>Magnoliopsida</taxon>
        <taxon>eudicotyledons</taxon>
        <taxon>Gunneridae</taxon>
        <taxon>Pentapetalae</taxon>
        <taxon>Dilleniales</taxon>
        <taxon>Dilleniaceae</taxon>
        <taxon>Dillenia</taxon>
    </lineage>
</organism>
<proteinExistence type="predicted"/>
<comment type="caution">
    <text evidence="2">The sequence shown here is derived from an EMBL/GenBank/DDBJ whole genome shotgun (WGS) entry which is preliminary data.</text>
</comment>
<dbReference type="Proteomes" id="UP001370490">
    <property type="component" value="Unassembled WGS sequence"/>
</dbReference>
<sequence>MDPIVLCYGKGQLTGFLVDPNGVLDVVPADMVVNATLAAIAKHGAGGKPDINVYQIASSVVNPLVFGQLANLLYEHFSSLPYKDSKGTPIQVHTMQLFTSMEDFSSHLWRDAIQRRGLSSMATNGQLSQKLENICRKSVEQARYLANIYQPYTFYGGRFDNSNTERLMEMMSGEERRIFGFDVGSMNWKEYISNIHIPGLRRHVMKGRGMSS</sequence>
<dbReference type="InterPro" id="IPR033640">
    <property type="entry name" value="FAR_C"/>
</dbReference>
<dbReference type="CDD" id="cd09071">
    <property type="entry name" value="FAR_C"/>
    <property type="match status" value="1"/>
</dbReference>
<dbReference type="PANTHER" id="PTHR11011:SF45">
    <property type="entry name" value="FATTY ACYL-COA REDUCTASE CG8306-RELATED"/>
    <property type="match status" value="1"/>
</dbReference>
<name>A0AAN8ZQ94_9MAGN</name>
<dbReference type="Gene3D" id="3.40.50.720">
    <property type="entry name" value="NAD(P)-binding Rossmann-like Domain"/>
    <property type="match status" value="1"/>
</dbReference>
<gene>
    <name evidence="2" type="ORF">RJ641_027347</name>
</gene>